<name>A0A841K1N0_9BACT</name>
<comment type="caution">
    <text evidence="2">The sequence shown here is derived from an EMBL/GenBank/DDBJ whole genome shotgun (WGS) entry which is preliminary data.</text>
</comment>
<evidence type="ECO:0000313" key="3">
    <source>
        <dbReference type="Proteomes" id="UP000538666"/>
    </source>
</evidence>
<evidence type="ECO:0000256" key="1">
    <source>
        <dbReference type="SAM" id="Phobius"/>
    </source>
</evidence>
<sequence length="147" mass="16169">MSAARAAFFGWLAGWLAGLPLQLIEAVRNADFAGTMAAPLFIEMLSLSVALWTVLTLGFACYCCCLFFFPAAWIIPPAALVAHRTLWIAASAVFGFVLMALRAHVWTVLDHDGVGLSNFWTWAAFNAIFFAVTAAQYYRQTRRILAS</sequence>
<keyword evidence="1" id="KW-0472">Membrane</keyword>
<keyword evidence="3" id="KW-1185">Reference proteome</keyword>
<protein>
    <submittedName>
        <fullName evidence="2">Uncharacterized protein</fullName>
    </submittedName>
</protein>
<gene>
    <name evidence="2" type="ORF">HNQ77_004476</name>
</gene>
<feature type="transmembrane region" description="Helical" evidence="1">
    <location>
        <begin position="86"/>
        <end position="107"/>
    </location>
</feature>
<accession>A0A841K1N0</accession>
<dbReference type="RefSeq" id="WP_156186028.1">
    <property type="nucleotide sequence ID" value="NZ_JACHEK010000010.1"/>
</dbReference>
<organism evidence="2 3">
    <name type="scientific">Silvibacterium bohemicum</name>
    <dbReference type="NCBI Taxonomy" id="1577686"/>
    <lineage>
        <taxon>Bacteria</taxon>
        <taxon>Pseudomonadati</taxon>
        <taxon>Acidobacteriota</taxon>
        <taxon>Terriglobia</taxon>
        <taxon>Terriglobales</taxon>
        <taxon>Acidobacteriaceae</taxon>
        <taxon>Silvibacterium</taxon>
    </lineage>
</organism>
<evidence type="ECO:0000313" key="2">
    <source>
        <dbReference type="EMBL" id="MBB6146497.1"/>
    </source>
</evidence>
<feature type="transmembrane region" description="Helical" evidence="1">
    <location>
        <begin position="50"/>
        <end position="74"/>
    </location>
</feature>
<dbReference type="AlphaFoldDB" id="A0A841K1N0"/>
<proteinExistence type="predicted"/>
<keyword evidence="1" id="KW-1133">Transmembrane helix</keyword>
<dbReference type="EMBL" id="JACHEK010000010">
    <property type="protein sequence ID" value="MBB6146497.1"/>
    <property type="molecule type" value="Genomic_DNA"/>
</dbReference>
<dbReference type="Proteomes" id="UP000538666">
    <property type="component" value="Unassembled WGS sequence"/>
</dbReference>
<keyword evidence="1" id="KW-0812">Transmembrane</keyword>
<feature type="transmembrane region" description="Helical" evidence="1">
    <location>
        <begin position="119"/>
        <end position="138"/>
    </location>
</feature>
<reference evidence="2 3" key="1">
    <citation type="submission" date="2020-08" db="EMBL/GenBank/DDBJ databases">
        <title>Genomic Encyclopedia of Type Strains, Phase IV (KMG-IV): sequencing the most valuable type-strain genomes for metagenomic binning, comparative biology and taxonomic classification.</title>
        <authorList>
            <person name="Goeker M."/>
        </authorList>
    </citation>
    <scope>NUCLEOTIDE SEQUENCE [LARGE SCALE GENOMIC DNA]</scope>
    <source>
        <strain evidence="2 3">DSM 103733</strain>
    </source>
</reference>